<dbReference type="SMART" id="SM00487">
    <property type="entry name" value="DEXDc"/>
    <property type="match status" value="1"/>
</dbReference>
<dbReference type="PROSITE" id="PS51192">
    <property type="entry name" value="HELICASE_ATP_BIND_1"/>
    <property type="match status" value="1"/>
</dbReference>
<feature type="domain" description="Helicase ATP-binding" evidence="5">
    <location>
        <begin position="107"/>
        <end position="257"/>
    </location>
</feature>
<dbReference type="OrthoDB" id="9804086at2"/>
<keyword evidence="2" id="KW-0378">Hydrolase</keyword>
<evidence type="ECO:0000256" key="1">
    <source>
        <dbReference type="ARBA" id="ARBA00022741"/>
    </source>
</evidence>
<dbReference type="GO" id="GO:0004386">
    <property type="term" value="F:helicase activity"/>
    <property type="evidence" value="ECO:0007669"/>
    <property type="project" value="UniProtKB-KW"/>
</dbReference>
<dbReference type="GO" id="GO:0016787">
    <property type="term" value="F:hydrolase activity"/>
    <property type="evidence" value="ECO:0007669"/>
    <property type="project" value="UniProtKB-KW"/>
</dbReference>
<evidence type="ECO:0000259" key="5">
    <source>
        <dbReference type="PROSITE" id="PS51192"/>
    </source>
</evidence>
<organism evidence="7 8">
    <name type="scientific">Desulfofervidus auxilii</name>
    <dbReference type="NCBI Taxonomy" id="1621989"/>
    <lineage>
        <taxon>Bacteria</taxon>
        <taxon>Pseudomonadati</taxon>
        <taxon>Thermodesulfobacteriota</taxon>
        <taxon>Candidatus Desulfofervidia</taxon>
        <taxon>Candidatus Desulfofervidales</taxon>
        <taxon>Candidatus Desulfofervidaceae</taxon>
        <taxon>Candidatus Desulfofervidus</taxon>
    </lineage>
</organism>
<accession>A0A7U4QK17</accession>
<evidence type="ECO:0000256" key="2">
    <source>
        <dbReference type="ARBA" id="ARBA00022801"/>
    </source>
</evidence>
<keyword evidence="8" id="KW-1185">Reference proteome</keyword>
<dbReference type="SUPFAM" id="SSF52540">
    <property type="entry name" value="P-loop containing nucleoside triphosphate hydrolases"/>
    <property type="match status" value="1"/>
</dbReference>
<dbReference type="InterPro" id="IPR050615">
    <property type="entry name" value="ATP-dep_DNA_Helicase"/>
</dbReference>
<dbReference type="InterPro" id="IPR006935">
    <property type="entry name" value="Helicase/UvrB_N"/>
</dbReference>
<feature type="domain" description="Helicase C-terminal" evidence="6">
    <location>
        <begin position="310"/>
        <end position="457"/>
    </location>
</feature>
<evidence type="ECO:0000313" key="7">
    <source>
        <dbReference type="EMBL" id="AMM40782.1"/>
    </source>
</evidence>
<evidence type="ECO:0000259" key="6">
    <source>
        <dbReference type="PROSITE" id="PS51194"/>
    </source>
</evidence>
<dbReference type="AlphaFoldDB" id="A0A7U4QK17"/>
<evidence type="ECO:0000256" key="3">
    <source>
        <dbReference type="ARBA" id="ARBA00022806"/>
    </source>
</evidence>
<dbReference type="PANTHER" id="PTHR11274">
    <property type="entry name" value="RAD25/XP-B DNA REPAIR HELICASE"/>
    <property type="match status" value="1"/>
</dbReference>
<dbReference type="RefSeq" id="WP_066061762.1">
    <property type="nucleotide sequence ID" value="NZ_CP013015.1"/>
</dbReference>
<dbReference type="GO" id="GO:0003677">
    <property type="term" value="F:DNA binding"/>
    <property type="evidence" value="ECO:0007669"/>
    <property type="project" value="InterPro"/>
</dbReference>
<dbReference type="InterPro" id="IPR001650">
    <property type="entry name" value="Helicase_C-like"/>
</dbReference>
<proteinExistence type="predicted"/>
<dbReference type="Pfam" id="PF00271">
    <property type="entry name" value="Helicase_C"/>
    <property type="match status" value="1"/>
</dbReference>
<name>A0A7U4QK17_DESA2</name>
<dbReference type="InterPro" id="IPR049430">
    <property type="entry name" value="UvsW_N_sf"/>
</dbReference>
<dbReference type="InterPro" id="IPR014001">
    <property type="entry name" value="Helicase_ATP-bd"/>
</dbReference>
<keyword evidence="4" id="KW-0067">ATP-binding</keyword>
<reference evidence="7 8" key="1">
    <citation type="submission" date="2015-10" db="EMBL/GenBank/DDBJ databases">
        <title>Candidatus Desulfofervidus auxilii, a hydrogenotrophic sulfate-reducing bacterium involved in the thermophilic anaerobic oxidation of methane.</title>
        <authorList>
            <person name="Krukenberg V."/>
            <person name="Richter M."/>
            <person name="Wegener G."/>
        </authorList>
    </citation>
    <scope>NUCLEOTIDE SEQUENCE [LARGE SCALE GENOMIC DNA]</scope>
    <source>
        <strain evidence="7 8">HS1</strain>
    </source>
</reference>
<protein>
    <submittedName>
        <fullName evidence="7">DNA helicase</fullName>
    </submittedName>
</protein>
<dbReference type="GO" id="GO:0005524">
    <property type="term" value="F:ATP binding"/>
    <property type="evidence" value="ECO:0007669"/>
    <property type="project" value="UniProtKB-KW"/>
</dbReference>
<dbReference type="InterPro" id="IPR027417">
    <property type="entry name" value="P-loop_NTPase"/>
</dbReference>
<dbReference type="PANTHER" id="PTHR11274:SF0">
    <property type="entry name" value="GENERAL TRANSCRIPTION AND DNA REPAIR FACTOR IIH HELICASE SUBUNIT XPB"/>
    <property type="match status" value="1"/>
</dbReference>
<dbReference type="Gene3D" id="3.40.50.300">
    <property type="entry name" value="P-loop containing nucleotide triphosphate hydrolases"/>
    <property type="match status" value="2"/>
</dbReference>
<dbReference type="Proteomes" id="UP000070560">
    <property type="component" value="Chromosome"/>
</dbReference>
<evidence type="ECO:0000256" key="4">
    <source>
        <dbReference type="ARBA" id="ARBA00022840"/>
    </source>
</evidence>
<dbReference type="EMBL" id="CP013015">
    <property type="protein sequence ID" value="AMM40782.1"/>
    <property type="molecule type" value="Genomic_DNA"/>
</dbReference>
<sequence>MLTFQIENLYTKATGPGHEMHILRNILSCYVPGYSFTKAYKEGRWNGKKYFLTKKGFLPTGLLPYAIKKLPPWIQINKIDQRNIPQFTCRKPCVHQITLRPYQIGAISIACSKKRGVIQAPAGSGKTEIAIGIISSLSYPKTLYLVHQSDLMYQSAERIKKRLQCEPGLMGDGNYKEKRITVAMVQTLWPRIKEPLTELFLRSTELLIIDECHHASATTWYKIAMKTQAFFRFGLSATPLVANSLKNMKLAAATGPLIVKIREDKLVEHGYLCSPKIKIFNVQSPILPPYMSYPMAYERGIIRNATRNLLIEDLAKKLVAEGRTVLILVEAIEHGNRLAELLNAPFLSGKETRKIRKKTISSLSKKEIDILITTKIFDEGIDVPAISAVIMAAGGKSYVRCIQRIGRSMRTNESKKNPVIIDFLDNCHPHLKRHSLKRIKLYREKNYPISFLENQIPL</sequence>
<dbReference type="CDD" id="cd17926">
    <property type="entry name" value="DEXHc_RE"/>
    <property type="match status" value="1"/>
</dbReference>
<dbReference type="Gene3D" id="3.30.780.20">
    <property type="match status" value="1"/>
</dbReference>
<keyword evidence="3 7" id="KW-0347">Helicase</keyword>
<evidence type="ECO:0000313" key="8">
    <source>
        <dbReference type="Proteomes" id="UP000070560"/>
    </source>
</evidence>
<keyword evidence="1" id="KW-0547">Nucleotide-binding</keyword>
<dbReference type="KEGG" id="daw:HS1_000978"/>
<dbReference type="SMART" id="SM00490">
    <property type="entry name" value="HELICc"/>
    <property type="match status" value="1"/>
</dbReference>
<dbReference type="Pfam" id="PF04851">
    <property type="entry name" value="ResIII"/>
    <property type="match status" value="1"/>
</dbReference>
<dbReference type="PROSITE" id="PS51194">
    <property type="entry name" value="HELICASE_CTER"/>
    <property type="match status" value="1"/>
</dbReference>
<gene>
    <name evidence="7" type="ORF">HS1_000978</name>
</gene>